<name>A0AAD3DAK9_9STRA</name>
<comment type="cofactor">
    <cofactor evidence="2">
        <name>Mg(2+)</name>
        <dbReference type="ChEBI" id="CHEBI:18420"/>
    </cofactor>
</comment>
<dbReference type="GO" id="GO:0005986">
    <property type="term" value="P:sucrose biosynthetic process"/>
    <property type="evidence" value="ECO:0007669"/>
    <property type="project" value="TreeGrafter"/>
</dbReference>
<dbReference type="PROSITE" id="PS00124">
    <property type="entry name" value="FBPASE"/>
    <property type="match status" value="1"/>
</dbReference>
<dbReference type="GO" id="GO:0046872">
    <property type="term" value="F:metal ion binding"/>
    <property type="evidence" value="ECO:0007669"/>
    <property type="project" value="UniProtKB-KW"/>
</dbReference>
<dbReference type="AlphaFoldDB" id="A0AAD3DAK9"/>
<dbReference type="GO" id="GO:0042132">
    <property type="term" value="F:fructose 1,6-bisphosphate 1-phosphatase activity"/>
    <property type="evidence" value="ECO:0007669"/>
    <property type="project" value="UniProtKB-EC"/>
</dbReference>
<comment type="similarity">
    <text evidence="4 12">Belongs to the FBPase class 1 family.</text>
</comment>
<protein>
    <recommendedName>
        <fullName evidence="11">Fructose-1,6-bisphosphatase, cytosolic</fullName>
        <ecNumber evidence="5">3.1.3.11</ecNumber>
    </recommendedName>
</protein>
<accession>A0AAD3DAK9</accession>
<dbReference type="GO" id="GO:0005829">
    <property type="term" value="C:cytosol"/>
    <property type="evidence" value="ECO:0007669"/>
    <property type="project" value="TreeGrafter"/>
</dbReference>
<dbReference type="InterPro" id="IPR044015">
    <property type="entry name" value="FBPase_C_dom"/>
</dbReference>
<dbReference type="PANTHER" id="PTHR11556:SF41">
    <property type="entry name" value="FRUCTOSE-1,6-BISPHOSPHATASE, CYTOSOLIC"/>
    <property type="match status" value="1"/>
</dbReference>
<dbReference type="PIRSF" id="PIRSF000904">
    <property type="entry name" value="FBPtase_SBPase"/>
    <property type="match status" value="1"/>
</dbReference>
<dbReference type="GO" id="GO:0006000">
    <property type="term" value="P:fructose metabolic process"/>
    <property type="evidence" value="ECO:0007669"/>
    <property type="project" value="TreeGrafter"/>
</dbReference>
<dbReference type="GO" id="GO:0030388">
    <property type="term" value="P:fructose 1,6-bisphosphate metabolic process"/>
    <property type="evidence" value="ECO:0007669"/>
    <property type="project" value="TreeGrafter"/>
</dbReference>
<evidence type="ECO:0000256" key="6">
    <source>
        <dbReference type="ARBA" id="ARBA00022490"/>
    </source>
</evidence>
<keyword evidence="9" id="KW-0460">Magnesium</keyword>
<dbReference type="Gene3D" id="3.40.190.80">
    <property type="match status" value="1"/>
</dbReference>
<dbReference type="PIRSF" id="PIRSF500210">
    <property type="entry name" value="FBPtase"/>
    <property type="match status" value="1"/>
</dbReference>
<evidence type="ECO:0000256" key="5">
    <source>
        <dbReference type="ARBA" id="ARBA00013093"/>
    </source>
</evidence>
<dbReference type="SUPFAM" id="SSF56655">
    <property type="entry name" value="Carbohydrate phosphatase"/>
    <property type="match status" value="1"/>
</dbReference>
<dbReference type="EC" id="3.1.3.11" evidence="5"/>
<evidence type="ECO:0000256" key="4">
    <source>
        <dbReference type="ARBA" id="ARBA00010941"/>
    </source>
</evidence>
<dbReference type="Pfam" id="PF18913">
    <property type="entry name" value="FBPase_C"/>
    <property type="match status" value="1"/>
</dbReference>
<keyword evidence="16" id="KW-1185">Reference proteome</keyword>
<evidence type="ECO:0000256" key="1">
    <source>
        <dbReference type="ARBA" id="ARBA00001273"/>
    </source>
</evidence>
<feature type="domain" description="Fructose-1-6-bisphosphatase class 1 C-terminal" evidence="14">
    <location>
        <begin position="275"/>
        <end position="403"/>
    </location>
</feature>
<dbReference type="Pfam" id="PF00316">
    <property type="entry name" value="FBPase"/>
    <property type="match status" value="1"/>
</dbReference>
<dbReference type="EMBL" id="BLLK01000062">
    <property type="protein sequence ID" value="GFH59410.1"/>
    <property type="molecule type" value="Genomic_DNA"/>
</dbReference>
<gene>
    <name evidence="15" type="ORF">CTEN210_15886</name>
</gene>
<organism evidence="15 16">
    <name type="scientific">Chaetoceros tenuissimus</name>
    <dbReference type="NCBI Taxonomy" id="426638"/>
    <lineage>
        <taxon>Eukaryota</taxon>
        <taxon>Sar</taxon>
        <taxon>Stramenopiles</taxon>
        <taxon>Ochrophyta</taxon>
        <taxon>Bacillariophyta</taxon>
        <taxon>Coscinodiscophyceae</taxon>
        <taxon>Chaetocerotophycidae</taxon>
        <taxon>Chaetocerotales</taxon>
        <taxon>Chaetocerotaceae</taxon>
        <taxon>Chaetoceros</taxon>
    </lineage>
</organism>
<evidence type="ECO:0000259" key="14">
    <source>
        <dbReference type="Pfam" id="PF18913"/>
    </source>
</evidence>
<dbReference type="CDD" id="cd00354">
    <property type="entry name" value="FBPase"/>
    <property type="match status" value="1"/>
</dbReference>
<dbReference type="Proteomes" id="UP001054902">
    <property type="component" value="Unassembled WGS sequence"/>
</dbReference>
<keyword evidence="6" id="KW-0963">Cytoplasm</keyword>
<evidence type="ECO:0000256" key="8">
    <source>
        <dbReference type="ARBA" id="ARBA00022801"/>
    </source>
</evidence>
<keyword evidence="8 12" id="KW-0378">Hydrolase</keyword>
<dbReference type="PANTHER" id="PTHR11556">
    <property type="entry name" value="FRUCTOSE-1,6-BISPHOSPHATASE-RELATED"/>
    <property type="match status" value="1"/>
</dbReference>
<dbReference type="HAMAP" id="MF_01855">
    <property type="entry name" value="FBPase_class1"/>
    <property type="match status" value="1"/>
</dbReference>
<dbReference type="GO" id="GO:0006002">
    <property type="term" value="P:fructose 6-phosphate metabolic process"/>
    <property type="evidence" value="ECO:0007669"/>
    <property type="project" value="TreeGrafter"/>
</dbReference>
<evidence type="ECO:0000256" key="10">
    <source>
        <dbReference type="ARBA" id="ARBA00023277"/>
    </source>
</evidence>
<sequence>MVYKSLLFTCFVASLFRNGNSFSSTKPLIKSWKIQSNGVLFSSIDNVEQPKQLSSVASSKQKKKNLKTFSRYLEIESWKRGPAARDLEPVLRSVGEACRQINRIVQRAQTDDLYGVAVDADGNPLEDTNIQGEVQQKLDVVCNAIMLKQFCGCSKGVIAAVASEEEDEPRGCDEVMGDNAFAIGEYVAVFDPIDGSKNIDASLPVGTIFGIYKCTPGTKPDEKTFLQQGNEMVAAGYCLYSATTVLVLTMGSGVDGFTLDPDKSVFLHTHPDIRIPSEGNICSFNEANYRDFKVPVQRYLNAAKEGATGKKCSARYVGALVADVHNVLINGGIYGYPGTYQNPQGKLRLLYESNPMGMIIEQAGGAASTGTGRILDVQPTEIHMRVPTFLGSIDNVYELDQFHQYYDDE</sequence>
<evidence type="ECO:0000256" key="12">
    <source>
        <dbReference type="RuleBase" id="RU000508"/>
    </source>
</evidence>
<reference evidence="15 16" key="1">
    <citation type="journal article" date="2021" name="Sci. Rep.">
        <title>The genome of the diatom Chaetoceros tenuissimus carries an ancient integrated fragment of an extant virus.</title>
        <authorList>
            <person name="Hongo Y."/>
            <person name="Kimura K."/>
            <person name="Takaki Y."/>
            <person name="Yoshida Y."/>
            <person name="Baba S."/>
            <person name="Kobayashi G."/>
            <person name="Nagasaki K."/>
            <person name="Hano T."/>
            <person name="Tomaru Y."/>
        </authorList>
    </citation>
    <scope>NUCLEOTIDE SEQUENCE [LARGE SCALE GENOMIC DNA]</scope>
    <source>
        <strain evidence="15 16">NIES-3715</strain>
    </source>
</reference>
<evidence type="ECO:0000256" key="3">
    <source>
        <dbReference type="ARBA" id="ARBA00004496"/>
    </source>
</evidence>
<feature type="domain" description="Fructose-1-6-bisphosphatase class I N-terminal" evidence="13">
    <location>
        <begin position="75"/>
        <end position="271"/>
    </location>
</feature>
<evidence type="ECO:0000259" key="13">
    <source>
        <dbReference type="Pfam" id="PF00316"/>
    </source>
</evidence>
<evidence type="ECO:0000313" key="15">
    <source>
        <dbReference type="EMBL" id="GFH59410.1"/>
    </source>
</evidence>
<evidence type="ECO:0000256" key="2">
    <source>
        <dbReference type="ARBA" id="ARBA00001946"/>
    </source>
</evidence>
<dbReference type="InterPro" id="IPR020548">
    <property type="entry name" value="Fructose_bisphosphatase_AS"/>
</dbReference>
<comment type="catalytic activity">
    <reaction evidence="1">
        <text>beta-D-fructose 1,6-bisphosphate + H2O = beta-D-fructose 6-phosphate + phosphate</text>
        <dbReference type="Rhea" id="RHEA:11064"/>
        <dbReference type="ChEBI" id="CHEBI:15377"/>
        <dbReference type="ChEBI" id="CHEBI:32966"/>
        <dbReference type="ChEBI" id="CHEBI:43474"/>
        <dbReference type="ChEBI" id="CHEBI:57634"/>
        <dbReference type="EC" id="3.1.3.11"/>
    </reaction>
</comment>
<dbReference type="InterPro" id="IPR033391">
    <property type="entry name" value="FBPase_N"/>
</dbReference>
<keyword evidence="10 12" id="KW-0119">Carbohydrate metabolism</keyword>
<evidence type="ECO:0000256" key="11">
    <source>
        <dbReference type="ARBA" id="ARBA00040159"/>
    </source>
</evidence>
<comment type="caution">
    <text evidence="15">The sequence shown here is derived from an EMBL/GenBank/DDBJ whole genome shotgun (WGS) entry which is preliminary data.</text>
</comment>
<proteinExistence type="inferred from homology"/>
<dbReference type="PRINTS" id="PR00115">
    <property type="entry name" value="F16BPHPHTASE"/>
</dbReference>
<evidence type="ECO:0000313" key="16">
    <source>
        <dbReference type="Proteomes" id="UP001054902"/>
    </source>
</evidence>
<evidence type="ECO:0000256" key="9">
    <source>
        <dbReference type="ARBA" id="ARBA00022842"/>
    </source>
</evidence>
<dbReference type="GO" id="GO:0006094">
    <property type="term" value="P:gluconeogenesis"/>
    <property type="evidence" value="ECO:0007669"/>
    <property type="project" value="TreeGrafter"/>
</dbReference>
<keyword evidence="7" id="KW-0479">Metal-binding</keyword>
<dbReference type="InterPro" id="IPR000146">
    <property type="entry name" value="FBPase_class-1"/>
</dbReference>
<dbReference type="InterPro" id="IPR028343">
    <property type="entry name" value="FBPtase"/>
</dbReference>
<evidence type="ECO:0000256" key="7">
    <source>
        <dbReference type="ARBA" id="ARBA00022723"/>
    </source>
</evidence>
<dbReference type="Gene3D" id="3.30.540.10">
    <property type="entry name" value="Fructose-1,6-Bisphosphatase, subunit A, domain 1"/>
    <property type="match status" value="1"/>
</dbReference>
<comment type="subcellular location">
    <subcellularLocation>
        <location evidence="3">Cytoplasm</location>
    </subcellularLocation>
</comment>